<feature type="transmembrane region" description="Helical" evidence="1">
    <location>
        <begin position="36"/>
        <end position="54"/>
    </location>
</feature>
<name>A0ABT2LJW3_9HYPH</name>
<accession>A0ABT2LJW3</accession>
<feature type="transmembrane region" description="Helical" evidence="1">
    <location>
        <begin position="9"/>
        <end position="30"/>
    </location>
</feature>
<evidence type="ECO:0000313" key="3">
    <source>
        <dbReference type="Proteomes" id="UP001320831"/>
    </source>
</evidence>
<dbReference type="RefSeq" id="WP_260900940.1">
    <property type="nucleotide sequence ID" value="NZ_JAOCZP010000001.1"/>
</dbReference>
<evidence type="ECO:0000256" key="1">
    <source>
        <dbReference type="SAM" id="Phobius"/>
    </source>
</evidence>
<dbReference type="Proteomes" id="UP001320831">
    <property type="component" value="Unassembled WGS sequence"/>
</dbReference>
<dbReference type="EMBL" id="JAOCZP010000001">
    <property type="protein sequence ID" value="MCT7374536.1"/>
    <property type="molecule type" value="Genomic_DNA"/>
</dbReference>
<reference evidence="2 3" key="1">
    <citation type="submission" date="2022-09" db="EMBL/GenBank/DDBJ databases">
        <title>Chelativorans salina sp. nov., a novel slightly halophilic bacterium isolated from a saline lake sediment enrichment.</title>
        <authorList>
            <person name="Gao L."/>
            <person name="Fang B.-Z."/>
            <person name="Li W.-J."/>
        </authorList>
    </citation>
    <scope>NUCLEOTIDE SEQUENCE [LARGE SCALE GENOMIC DNA]</scope>
    <source>
        <strain evidence="2 3">EGI FJ00035</strain>
    </source>
</reference>
<proteinExistence type="predicted"/>
<comment type="caution">
    <text evidence="2">The sequence shown here is derived from an EMBL/GenBank/DDBJ whole genome shotgun (WGS) entry which is preliminary data.</text>
</comment>
<keyword evidence="1" id="KW-0812">Transmembrane</keyword>
<keyword evidence="3" id="KW-1185">Reference proteome</keyword>
<gene>
    <name evidence="2" type="ORF">N5A92_05745</name>
</gene>
<evidence type="ECO:0000313" key="2">
    <source>
        <dbReference type="EMBL" id="MCT7374536.1"/>
    </source>
</evidence>
<sequence>MSLSAPTKIVFIIAIVLAILSLLPAIGIALGGLGAYQYWLLLVGFVVLAAGNLLKGI</sequence>
<organism evidence="2 3">
    <name type="scientific">Chelativorans salis</name>
    <dbReference type="NCBI Taxonomy" id="2978478"/>
    <lineage>
        <taxon>Bacteria</taxon>
        <taxon>Pseudomonadati</taxon>
        <taxon>Pseudomonadota</taxon>
        <taxon>Alphaproteobacteria</taxon>
        <taxon>Hyphomicrobiales</taxon>
        <taxon>Phyllobacteriaceae</taxon>
        <taxon>Chelativorans</taxon>
    </lineage>
</organism>
<protein>
    <submittedName>
        <fullName evidence="2">Uncharacterized protein</fullName>
    </submittedName>
</protein>
<keyword evidence="1" id="KW-0472">Membrane</keyword>
<keyword evidence="1" id="KW-1133">Transmembrane helix</keyword>